<evidence type="ECO:0000313" key="11">
    <source>
        <dbReference type="Proteomes" id="UP001153076"/>
    </source>
</evidence>
<dbReference type="OrthoDB" id="2143914at2759"/>
<dbReference type="PANTHER" id="PTHR47994:SF5">
    <property type="entry name" value="F14D16.11-RELATED"/>
    <property type="match status" value="1"/>
</dbReference>
<organism evidence="10 11">
    <name type="scientific">Carnegiea gigantea</name>
    <dbReference type="NCBI Taxonomy" id="171969"/>
    <lineage>
        <taxon>Eukaryota</taxon>
        <taxon>Viridiplantae</taxon>
        <taxon>Streptophyta</taxon>
        <taxon>Embryophyta</taxon>
        <taxon>Tracheophyta</taxon>
        <taxon>Spermatophyta</taxon>
        <taxon>Magnoliopsida</taxon>
        <taxon>eudicotyledons</taxon>
        <taxon>Gunneridae</taxon>
        <taxon>Pentapetalae</taxon>
        <taxon>Caryophyllales</taxon>
        <taxon>Cactineae</taxon>
        <taxon>Cactaceae</taxon>
        <taxon>Cactoideae</taxon>
        <taxon>Echinocereeae</taxon>
        <taxon>Carnegiea</taxon>
    </lineage>
</organism>
<comment type="subcellular location">
    <subcellularLocation>
        <location evidence="1">Nucleus</location>
    </subcellularLocation>
</comment>
<dbReference type="PROSITE" id="PS51294">
    <property type="entry name" value="HTH_MYB"/>
    <property type="match status" value="2"/>
</dbReference>
<evidence type="ECO:0000259" key="8">
    <source>
        <dbReference type="PROSITE" id="PS51294"/>
    </source>
</evidence>
<dbReference type="EMBL" id="JAKOGI010003284">
    <property type="protein sequence ID" value="KAJ8420622.1"/>
    <property type="molecule type" value="Genomic_DNA"/>
</dbReference>
<feature type="domain" description="HTH myb-type" evidence="8">
    <location>
        <begin position="9"/>
        <end position="45"/>
    </location>
</feature>
<feature type="domain" description="Myb-like" evidence="7">
    <location>
        <begin position="58"/>
        <end position="108"/>
    </location>
</feature>
<dbReference type="InterPro" id="IPR017930">
    <property type="entry name" value="Myb_dom"/>
</dbReference>
<evidence type="ECO:0000256" key="3">
    <source>
        <dbReference type="ARBA" id="ARBA00023015"/>
    </source>
</evidence>
<proteinExistence type="predicted"/>
<feature type="domain" description="HTH myb-type" evidence="8">
    <location>
        <begin position="58"/>
        <end position="112"/>
    </location>
</feature>
<dbReference type="FunFam" id="1.10.10.60:FF:000394">
    <property type="entry name" value="MYB transcription factor"/>
    <property type="match status" value="1"/>
</dbReference>
<keyword evidence="11" id="KW-1185">Reference proteome</keyword>
<evidence type="ECO:0000256" key="2">
    <source>
        <dbReference type="ARBA" id="ARBA00022737"/>
    </source>
</evidence>
<dbReference type="EMBL" id="JAKOGI010000565">
    <property type="protein sequence ID" value="KAJ8433034.1"/>
    <property type="molecule type" value="Genomic_DNA"/>
</dbReference>
<dbReference type="GO" id="GO:0000976">
    <property type="term" value="F:transcription cis-regulatory region binding"/>
    <property type="evidence" value="ECO:0007669"/>
    <property type="project" value="UniProtKB-ARBA"/>
</dbReference>
<dbReference type="AlphaFoldDB" id="A0A9Q1Q963"/>
<keyword evidence="5" id="KW-0804">Transcription</keyword>
<dbReference type="PROSITE" id="PS50090">
    <property type="entry name" value="MYB_LIKE"/>
    <property type="match status" value="2"/>
</dbReference>
<evidence type="ECO:0000259" key="7">
    <source>
        <dbReference type="PROSITE" id="PS50090"/>
    </source>
</evidence>
<sequence length="262" mass="29889">MGRQPCCDKVGLKRGPWTIEEDHRLMNFILTNGIQCWRTVPKLAGFSFIITHPPTFPQPNLKRGAFTEWEEDQIIQLHARLGNRWSKIASHFPGRTDNEIKNHWNTRIKKKLKLLGMDPVTHRPISEQKDQTNHNMERAPIEPTILPNEVQKFTNGISQASYAQEDLTIYEKYSNHQHGVELISTNNCEMLYGNMNSGVSNLMNLSPSFSVEDSLNHSIGESSSIKREPMQQLWIDSSVDSMLSWDGFSAPEDDPLSLDGMV</sequence>
<evidence type="ECO:0000313" key="10">
    <source>
        <dbReference type="EMBL" id="KAJ8433034.1"/>
    </source>
</evidence>
<keyword evidence="4" id="KW-0238">DNA-binding</keyword>
<comment type="caution">
    <text evidence="10">The sequence shown here is derived from an EMBL/GenBank/DDBJ whole genome shotgun (WGS) entry which is preliminary data.</text>
</comment>
<dbReference type="PANTHER" id="PTHR47994">
    <property type="entry name" value="F14D16.11-RELATED"/>
    <property type="match status" value="1"/>
</dbReference>
<dbReference type="InterPro" id="IPR009057">
    <property type="entry name" value="Homeodomain-like_sf"/>
</dbReference>
<dbReference type="Pfam" id="PF00249">
    <property type="entry name" value="Myb_DNA-binding"/>
    <property type="match status" value="1"/>
</dbReference>
<evidence type="ECO:0000256" key="6">
    <source>
        <dbReference type="ARBA" id="ARBA00023242"/>
    </source>
</evidence>
<protein>
    <submittedName>
        <fullName evidence="10">Uncharacterized protein</fullName>
    </submittedName>
</protein>
<evidence type="ECO:0000313" key="9">
    <source>
        <dbReference type="EMBL" id="KAJ8420622.1"/>
    </source>
</evidence>
<keyword evidence="3" id="KW-0805">Transcription regulation</keyword>
<reference evidence="10" key="1">
    <citation type="submission" date="2022-04" db="EMBL/GenBank/DDBJ databases">
        <title>Carnegiea gigantea Genome sequencing and assembly v2.</title>
        <authorList>
            <person name="Copetti D."/>
            <person name="Sanderson M.J."/>
            <person name="Burquez A."/>
            <person name="Wojciechowski M.F."/>
        </authorList>
    </citation>
    <scope>NUCLEOTIDE SEQUENCE</scope>
    <source>
        <strain evidence="10">SGP5-SGP5p</strain>
        <tissue evidence="10">Aerial part</tissue>
    </source>
</reference>
<dbReference type="SMART" id="SM00717">
    <property type="entry name" value="SANT"/>
    <property type="match status" value="1"/>
</dbReference>
<dbReference type="CDD" id="cd00167">
    <property type="entry name" value="SANT"/>
    <property type="match status" value="1"/>
</dbReference>
<evidence type="ECO:0000256" key="5">
    <source>
        <dbReference type="ARBA" id="ARBA00023163"/>
    </source>
</evidence>
<dbReference type="InterPro" id="IPR015495">
    <property type="entry name" value="Myb_TF_plants"/>
</dbReference>
<feature type="domain" description="Myb-like" evidence="7">
    <location>
        <begin position="9"/>
        <end position="42"/>
    </location>
</feature>
<keyword evidence="6" id="KW-0539">Nucleus</keyword>
<dbReference type="Proteomes" id="UP001153076">
    <property type="component" value="Unassembled WGS sequence"/>
</dbReference>
<accession>A0A9Q1Q963</accession>
<evidence type="ECO:0000256" key="1">
    <source>
        <dbReference type="ARBA" id="ARBA00004123"/>
    </source>
</evidence>
<gene>
    <name evidence="10" type="ORF">Cgig2_015461</name>
    <name evidence="9" type="ORF">Cgig2_021462</name>
</gene>
<dbReference type="SUPFAM" id="SSF46689">
    <property type="entry name" value="Homeodomain-like"/>
    <property type="match status" value="1"/>
</dbReference>
<evidence type="ECO:0000256" key="4">
    <source>
        <dbReference type="ARBA" id="ARBA00023125"/>
    </source>
</evidence>
<dbReference type="GO" id="GO:0005634">
    <property type="term" value="C:nucleus"/>
    <property type="evidence" value="ECO:0007669"/>
    <property type="project" value="UniProtKB-SubCell"/>
</dbReference>
<name>A0A9Q1Q963_9CARY</name>
<dbReference type="InterPro" id="IPR001005">
    <property type="entry name" value="SANT/Myb"/>
</dbReference>
<dbReference type="Gene3D" id="1.10.10.60">
    <property type="entry name" value="Homeodomain-like"/>
    <property type="match status" value="2"/>
</dbReference>
<keyword evidence="2" id="KW-0677">Repeat</keyword>